<keyword evidence="4" id="KW-1185">Reference proteome</keyword>
<dbReference type="InterPro" id="IPR021514">
    <property type="entry name" value="DUF3176"/>
</dbReference>
<evidence type="ECO:0000313" key="4">
    <source>
        <dbReference type="Proteomes" id="UP001172102"/>
    </source>
</evidence>
<comment type="caution">
    <text evidence="3">The sequence shown here is derived from an EMBL/GenBank/DDBJ whole genome shotgun (WGS) entry which is preliminary data.</text>
</comment>
<dbReference type="PROSITE" id="PS51257">
    <property type="entry name" value="PROKAR_LIPOPROTEIN"/>
    <property type="match status" value="1"/>
</dbReference>
<feature type="transmembrane region" description="Helical" evidence="2">
    <location>
        <begin position="430"/>
        <end position="455"/>
    </location>
</feature>
<evidence type="ECO:0000313" key="3">
    <source>
        <dbReference type="EMBL" id="KAK0701295.1"/>
    </source>
</evidence>
<dbReference type="Pfam" id="PF11374">
    <property type="entry name" value="DUF3176"/>
    <property type="match status" value="1"/>
</dbReference>
<name>A0AA39ZPX4_9PEZI</name>
<evidence type="ECO:0000256" key="2">
    <source>
        <dbReference type="SAM" id="Phobius"/>
    </source>
</evidence>
<dbReference type="PANTHER" id="PTHR37576">
    <property type="entry name" value="DEFECT AT LOW TEMPERATURE PROTEIN 1"/>
    <property type="match status" value="1"/>
</dbReference>
<dbReference type="Proteomes" id="UP001172102">
    <property type="component" value="Unassembled WGS sequence"/>
</dbReference>
<dbReference type="AlphaFoldDB" id="A0AA39ZPX4"/>
<feature type="transmembrane region" description="Helical" evidence="2">
    <location>
        <begin position="52"/>
        <end position="79"/>
    </location>
</feature>
<organism evidence="3 4">
    <name type="scientific">Lasiosphaeris hirsuta</name>
    <dbReference type="NCBI Taxonomy" id="260670"/>
    <lineage>
        <taxon>Eukaryota</taxon>
        <taxon>Fungi</taxon>
        <taxon>Dikarya</taxon>
        <taxon>Ascomycota</taxon>
        <taxon>Pezizomycotina</taxon>
        <taxon>Sordariomycetes</taxon>
        <taxon>Sordariomycetidae</taxon>
        <taxon>Sordariales</taxon>
        <taxon>Lasiosphaeriaceae</taxon>
        <taxon>Lasiosphaeris</taxon>
    </lineage>
</organism>
<proteinExistence type="predicted"/>
<dbReference type="EMBL" id="JAUKUA010000010">
    <property type="protein sequence ID" value="KAK0701295.1"/>
    <property type="molecule type" value="Genomic_DNA"/>
</dbReference>
<feature type="region of interest" description="Disordered" evidence="1">
    <location>
        <begin position="497"/>
        <end position="520"/>
    </location>
</feature>
<dbReference type="PANTHER" id="PTHR37576:SF2">
    <property type="entry name" value="DEFECT AT LOW TEMPERATURE PROTEIN 1"/>
    <property type="match status" value="1"/>
</dbReference>
<keyword evidence="2" id="KW-1133">Transmembrane helix</keyword>
<accession>A0AA39ZPX4</accession>
<keyword evidence="2" id="KW-0812">Transmembrane</keyword>
<reference evidence="3" key="1">
    <citation type="submission" date="2023-06" db="EMBL/GenBank/DDBJ databases">
        <title>Genome-scale phylogeny and comparative genomics of the fungal order Sordariales.</title>
        <authorList>
            <consortium name="Lawrence Berkeley National Laboratory"/>
            <person name="Hensen N."/>
            <person name="Bonometti L."/>
            <person name="Westerberg I."/>
            <person name="Brannstrom I.O."/>
            <person name="Guillou S."/>
            <person name="Cros-Aarteil S."/>
            <person name="Calhoun S."/>
            <person name="Haridas S."/>
            <person name="Kuo A."/>
            <person name="Mondo S."/>
            <person name="Pangilinan J."/>
            <person name="Riley R."/>
            <person name="Labutti K."/>
            <person name="Andreopoulos B."/>
            <person name="Lipzen A."/>
            <person name="Chen C."/>
            <person name="Yanf M."/>
            <person name="Daum C."/>
            <person name="Ng V."/>
            <person name="Clum A."/>
            <person name="Steindorff A."/>
            <person name="Ohm R."/>
            <person name="Martin F."/>
            <person name="Silar P."/>
            <person name="Natvig D."/>
            <person name="Lalanne C."/>
            <person name="Gautier V."/>
            <person name="Ament-Velasquez S.L."/>
            <person name="Kruys A."/>
            <person name="Hutchinson M.I."/>
            <person name="Powell A.J."/>
            <person name="Barry K."/>
            <person name="Miller A.N."/>
            <person name="Grigoriev I.V."/>
            <person name="Debuchy R."/>
            <person name="Gladieux P."/>
            <person name="Thoren M.H."/>
            <person name="Johannesson H."/>
        </authorList>
    </citation>
    <scope>NUCLEOTIDE SEQUENCE</scope>
    <source>
        <strain evidence="3">SMH4607-1</strain>
    </source>
</reference>
<feature type="transmembrane region" description="Helical" evidence="2">
    <location>
        <begin position="12"/>
        <end position="37"/>
    </location>
</feature>
<sequence length="520" mass="55273">MSISRPESFLHKVPWLGIAAVVSLLGCAAASGILVAVSHNGLVSSWSIQPTVLLAIFSAISNIAFSAALATGVAIRFWLSVSRGVDLAQLHYIWDRGRVLSLVSAMRSGPEARNVALLASLAYMLQFSSGPLLQRSSYQDTSQVISTEQISLNLASRIPDGWFGNQTMGNGTGIGTPVGFQANGLPLIQDWFRGAPMTTNLNPDRPTNDSPCSGTNTGTCDGYVLGAGFSYTCTSSQSTLDLATTTTNNATVFLVNILSPSNTTLLLSTTHISSVSPSCTATLTATTCTLVPASVHYPITLSNSTLILRTTSSLSTTPNNDTNLLPALAAFARTRLTDNAIKTYTPSTNRTSYRGPALAADLFFLPSAPPTTVLPPQCALLWSPPISYTLQTLYEFSLRASLRVAATETRQTFPAQRTVSALVYRVEARFLGVGIATMVAAAGMLAGMMFGWWGLERGPVTLSPVETAGEERVVGRIPGWLKGRGVREILEGVGKGEMEGDGGYREGERKRTGDVGVRYD</sequence>
<protein>
    <submittedName>
        <fullName evidence="3">Uncharacterized protein</fullName>
    </submittedName>
</protein>
<gene>
    <name evidence="3" type="ORF">B0H67DRAFT_650522</name>
</gene>
<keyword evidence="2" id="KW-0472">Membrane</keyword>
<evidence type="ECO:0000256" key="1">
    <source>
        <dbReference type="SAM" id="MobiDB-lite"/>
    </source>
</evidence>